<proteinExistence type="predicted"/>
<sequence length="332" mass="38006">MYIGNRLEKSGKTPTSADVLPGKLRKEGFSIKVVSSNPNKFLRLLEMIFAIFRLKNWVDFIIIDTYSTSNFWYAVTCGKIAYFLRIPVIFLLHGGNLPTRFSQSSPAVLKIFRKAHRLVAPSEYLFKNFQDFNFQNLKMIPNSLELENYHFSSRFSEIPHILWLRAFDETYNPVMALEVFKIVQKKFPDVTMKMLGPDKDGSLRRIQAIVQKENLSIELPGKLSRESWLQLTRECNVFLNTSRIDNMPVSVLEAMALGLPVISTNVGGLPYLIENGENGLLVISGDAEKMAGQVIKIFQDENQYSTLVQNGRHTAEHYSWQKVKGFWLELLG</sequence>
<dbReference type="Proteomes" id="UP000186230">
    <property type="component" value="Chromosome"/>
</dbReference>
<evidence type="ECO:0000313" key="1">
    <source>
        <dbReference type="EMBL" id="APU69136.1"/>
    </source>
</evidence>
<dbReference type="STRING" id="1229726.GRFL_2412"/>
<dbReference type="InterPro" id="IPR001296">
    <property type="entry name" value="Glyco_trans_1"/>
</dbReference>
<dbReference type="Gene3D" id="3.40.50.2000">
    <property type="entry name" value="Glycogen Phosphorylase B"/>
    <property type="match status" value="2"/>
</dbReference>
<protein>
    <submittedName>
        <fullName evidence="1">Glycosyl transferase, group 1</fullName>
    </submittedName>
</protein>
<dbReference type="EMBL" id="CP016359">
    <property type="protein sequence ID" value="APU69136.1"/>
    <property type="molecule type" value="Genomic_DNA"/>
</dbReference>
<dbReference type="Pfam" id="PF00534">
    <property type="entry name" value="Glycos_transf_1"/>
    <property type="match status" value="1"/>
</dbReference>
<organism evidence="1 2">
    <name type="scientific">Christiangramia flava JLT2011</name>
    <dbReference type="NCBI Taxonomy" id="1229726"/>
    <lineage>
        <taxon>Bacteria</taxon>
        <taxon>Pseudomonadati</taxon>
        <taxon>Bacteroidota</taxon>
        <taxon>Flavobacteriia</taxon>
        <taxon>Flavobacteriales</taxon>
        <taxon>Flavobacteriaceae</taxon>
        <taxon>Christiangramia</taxon>
    </lineage>
</organism>
<dbReference type="GO" id="GO:0016757">
    <property type="term" value="F:glycosyltransferase activity"/>
    <property type="evidence" value="ECO:0007669"/>
    <property type="project" value="InterPro"/>
</dbReference>
<dbReference type="PANTHER" id="PTHR12526:SF630">
    <property type="entry name" value="GLYCOSYLTRANSFERASE"/>
    <property type="match status" value="1"/>
</dbReference>
<keyword evidence="2" id="KW-1185">Reference proteome</keyword>
<reference evidence="1 2" key="1">
    <citation type="submission" date="2016-07" db="EMBL/GenBank/DDBJ databases">
        <title>Multi-omics approach to identify versatile polysaccharide utilization systems of a marine flavobacterium Gramella flava.</title>
        <authorList>
            <person name="Tang K."/>
        </authorList>
    </citation>
    <scope>NUCLEOTIDE SEQUENCE [LARGE SCALE GENOMIC DNA]</scope>
    <source>
        <strain evidence="1 2">JLT2011</strain>
    </source>
</reference>
<dbReference type="CDD" id="cd03801">
    <property type="entry name" value="GT4_PimA-like"/>
    <property type="match status" value="1"/>
</dbReference>
<dbReference type="PANTHER" id="PTHR12526">
    <property type="entry name" value="GLYCOSYLTRANSFERASE"/>
    <property type="match status" value="1"/>
</dbReference>
<dbReference type="SUPFAM" id="SSF53756">
    <property type="entry name" value="UDP-Glycosyltransferase/glycogen phosphorylase"/>
    <property type="match status" value="1"/>
</dbReference>
<dbReference type="Pfam" id="PF13439">
    <property type="entry name" value="Glyco_transf_4"/>
    <property type="match status" value="1"/>
</dbReference>
<dbReference type="InterPro" id="IPR028098">
    <property type="entry name" value="Glyco_trans_4-like_N"/>
</dbReference>
<dbReference type="AlphaFoldDB" id="A0A1L7I6C6"/>
<keyword evidence="1" id="KW-0808">Transferase</keyword>
<gene>
    <name evidence="1" type="ORF">GRFL_2412</name>
</gene>
<dbReference type="KEGG" id="gfl:GRFL_2412"/>
<name>A0A1L7I6C6_9FLAO</name>
<accession>A0A1L7I6C6</accession>
<evidence type="ECO:0000313" key="2">
    <source>
        <dbReference type="Proteomes" id="UP000186230"/>
    </source>
</evidence>